<evidence type="ECO:0000256" key="4">
    <source>
        <dbReference type="ARBA" id="ARBA00022989"/>
    </source>
</evidence>
<evidence type="ECO:0000256" key="5">
    <source>
        <dbReference type="ARBA" id="ARBA00023136"/>
    </source>
</evidence>
<dbReference type="Gene3D" id="1.10.3730.20">
    <property type="match status" value="1"/>
</dbReference>
<feature type="transmembrane region" description="Helical" evidence="6">
    <location>
        <begin position="158"/>
        <end position="178"/>
    </location>
</feature>
<dbReference type="PANTHER" id="PTHR32322:SF18">
    <property type="entry name" value="S-ADENOSYLMETHIONINE_S-ADENOSYLHOMOCYSTEINE TRANSPORTER"/>
    <property type="match status" value="1"/>
</dbReference>
<dbReference type="AlphaFoldDB" id="A0A0W0XS22"/>
<feature type="transmembrane region" description="Helical" evidence="6">
    <location>
        <begin position="185"/>
        <end position="207"/>
    </location>
</feature>
<keyword evidence="9" id="KW-1185">Reference proteome</keyword>
<evidence type="ECO:0000256" key="2">
    <source>
        <dbReference type="ARBA" id="ARBA00022475"/>
    </source>
</evidence>
<dbReference type="PATRIC" id="fig|458.5.peg.2244"/>
<sequence>MPRRLIPFLWLVAAQTMVAVNIVCSKYLLTYSPAWFLLLLRFSLAAMLLLPLHWLTPARKRTVADYFQSLPEGQWLLLLAQALSAGLLFNCFLLLGLHYTHAAAAGIITSALPALISLLAFIFLKEKLSQQKIASIALACLGLLCLAGHSFHASHHSLRGDLLIFLSLLPEATYYLLCQWRVVQLPVFLLSALMNGINALLLVPVGLLNWPHQPWHPLMAALVLLLGLSSGLFYVFWYFGARRNDATLASLSTALMPVATSLIAWAAFGEGLSMLQLMGMALVMLSILIYARRQ</sequence>
<dbReference type="Proteomes" id="UP000054608">
    <property type="component" value="Unassembled WGS sequence"/>
</dbReference>
<gene>
    <name evidence="8" type="ORF">Lrub_2153</name>
</gene>
<feature type="transmembrane region" description="Helical" evidence="6">
    <location>
        <begin position="219"/>
        <end position="239"/>
    </location>
</feature>
<name>A0A0W0XS22_9GAMM</name>
<feature type="domain" description="EamA" evidence="7">
    <location>
        <begin position="8"/>
        <end position="146"/>
    </location>
</feature>
<proteinExistence type="predicted"/>
<evidence type="ECO:0000256" key="3">
    <source>
        <dbReference type="ARBA" id="ARBA00022692"/>
    </source>
</evidence>
<dbReference type="EMBL" id="LNYT01000020">
    <property type="protein sequence ID" value="KTD47231.1"/>
    <property type="molecule type" value="Genomic_DNA"/>
</dbReference>
<feature type="transmembrane region" description="Helical" evidence="6">
    <location>
        <begin position="75"/>
        <end position="97"/>
    </location>
</feature>
<dbReference type="InterPro" id="IPR050638">
    <property type="entry name" value="AA-Vitamin_Transporters"/>
</dbReference>
<feature type="transmembrane region" description="Helical" evidence="6">
    <location>
        <begin position="34"/>
        <end position="55"/>
    </location>
</feature>
<organism evidence="8 9">
    <name type="scientific">Legionella rubrilucens</name>
    <dbReference type="NCBI Taxonomy" id="458"/>
    <lineage>
        <taxon>Bacteria</taxon>
        <taxon>Pseudomonadati</taxon>
        <taxon>Pseudomonadota</taxon>
        <taxon>Gammaproteobacteria</taxon>
        <taxon>Legionellales</taxon>
        <taxon>Legionellaceae</taxon>
        <taxon>Legionella</taxon>
    </lineage>
</organism>
<dbReference type="GO" id="GO:0005886">
    <property type="term" value="C:plasma membrane"/>
    <property type="evidence" value="ECO:0007669"/>
    <property type="project" value="UniProtKB-SubCell"/>
</dbReference>
<comment type="subcellular location">
    <subcellularLocation>
        <location evidence="1">Cell membrane</location>
        <topology evidence="1">Multi-pass membrane protein</topology>
    </subcellularLocation>
</comment>
<accession>A0A0W0XS22</accession>
<dbReference type="OrthoDB" id="5291325at2"/>
<feature type="transmembrane region" description="Helical" evidence="6">
    <location>
        <begin position="246"/>
        <end position="268"/>
    </location>
</feature>
<feature type="domain" description="EamA" evidence="7">
    <location>
        <begin position="159"/>
        <end position="290"/>
    </location>
</feature>
<dbReference type="InterPro" id="IPR037185">
    <property type="entry name" value="EmrE-like"/>
</dbReference>
<dbReference type="PANTHER" id="PTHR32322">
    <property type="entry name" value="INNER MEMBRANE TRANSPORTER"/>
    <property type="match status" value="1"/>
</dbReference>
<comment type="caution">
    <text evidence="8">The sequence shown here is derived from an EMBL/GenBank/DDBJ whole genome shotgun (WGS) entry which is preliminary data.</text>
</comment>
<evidence type="ECO:0000313" key="9">
    <source>
        <dbReference type="Proteomes" id="UP000054608"/>
    </source>
</evidence>
<dbReference type="SUPFAM" id="SSF103481">
    <property type="entry name" value="Multidrug resistance efflux transporter EmrE"/>
    <property type="match status" value="2"/>
</dbReference>
<feature type="transmembrane region" description="Helical" evidence="6">
    <location>
        <begin position="133"/>
        <end position="152"/>
    </location>
</feature>
<keyword evidence="5 6" id="KW-0472">Membrane</keyword>
<dbReference type="Pfam" id="PF00892">
    <property type="entry name" value="EamA"/>
    <property type="match status" value="2"/>
</dbReference>
<evidence type="ECO:0000256" key="1">
    <source>
        <dbReference type="ARBA" id="ARBA00004651"/>
    </source>
</evidence>
<feature type="transmembrane region" description="Helical" evidence="6">
    <location>
        <begin position="103"/>
        <end position="124"/>
    </location>
</feature>
<evidence type="ECO:0000313" key="8">
    <source>
        <dbReference type="EMBL" id="KTD47231.1"/>
    </source>
</evidence>
<dbReference type="InterPro" id="IPR000620">
    <property type="entry name" value="EamA_dom"/>
</dbReference>
<protein>
    <submittedName>
        <fullName evidence="8">Transmembrane protein</fullName>
    </submittedName>
</protein>
<reference evidence="8 9" key="1">
    <citation type="submission" date="2015-11" db="EMBL/GenBank/DDBJ databases">
        <title>Genomic analysis of 38 Legionella species identifies large and diverse effector repertoires.</title>
        <authorList>
            <person name="Burstein D."/>
            <person name="Amaro F."/>
            <person name="Zusman T."/>
            <person name="Lifshitz Z."/>
            <person name="Cohen O."/>
            <person name="Gilbert J.A."/>
            <person name="Pupko T."/>
            <person name="Shuman H.A."/>
            <person name="Segal G."/>
        </authorList>
    </citation>
    <scope>NUCLEOTIDE SEQUENCE [LARGE SCALE GENOMIC DNA]</scope>
    <source>
        <strain evidence="8 9">WA-270A-C2</strain>
    </source>
</reference>
<feature type="transmembrane region" description="Helical" evidence="6">
    <location>
        <begin position="274"/>
        <end position="291"/>
    </location>
</feature>
<evidence type="ECO:0000256" key="6">
    <source>
        <dbReference type="SAM" id="Phobius"/>
    </source>
</evidence>
<keyword evidence="2" id="KW-1003">Cell membrane</keyword>
<dbReference type="RefSeq" id="WP_058532290.1">
    <property type="nucleotide sequence ID" value="NZ_CAAAIN010000002.1"/>
</dbReference>
<evidence type="ECO:0000259" key="7">
    <source>
        <dbReference type="Pfam" id="PF00892"/>
    </source>
</evidence>
<keyword evidence="4 6" id="KW-1133">Transmembrane helix</keyword>
<keyword evidence="3 6" id="KW-0812">Transmembrane</keyword>